<protein>
    <submittedName>
        <fullName evidence="7">Sigma-54-dependent Fis family transcriptional regulator</fullName>
    </submittedName>
</protein>
<reference evidence="7 8" key="1">
    <citation type="submission" date="2020-11" db="EMBL/GenBank/DDBJ databases">
        <title>Fusibacter basophilias sp. nov.</title>
        <authorList>
            <person name="Qiu D."/>
        </authorList>
    </citation>
    <scope>NUCLEOTIDE SEQUENCE [LARGE SCALE GENOMIC DNA]</scope>
    <source>
        <strain evidence="7 8">Q10-2</strain>
    </source>
</reference>
<dbReference type="EMBL" id="JADKNH010000005">
    <property type="protein sequence ID" value="MBF4693306.1"/>
    <property type="molecule type" value="Genomic_DNA"/>
</dbReference>
<dbReference type="InterPro" id="IPR003593">
    <property type="entry name" value="AAA+_ATPase"/>
</dbReference>
<evidence type="ECO:0000256" key="2">
    <source>
        <dbReference type="ARBA" id="ARBA00022840"/>
    </source>
</evidence>
<dbReference type="Pfam" id="PF25601">
    <property type="entry name" value="AAA_lid_14"/>
    <property type="match status" value="1"/>
</dbReference>
<dbReference type="PROSITE" id="PS50112">
    <property type="entry name" value="PAS"/>
    <property type="match status" value="1"/>
</dbReference>
<dbReference type="InterPro" id="IPR058031">
    <property type="entry name" value="AAA_lid_NorR"/>
</dbReference>
<evidence type="ECO:0000313" key="8">
    <source>
        <dbReference type="Proteomes" id="UP000614200"/>
    </source>
</evidence>
<evidence type="ECO:0000256" key="3">
    <source>
        <dbReference type="ARBA" id="ARBA00023015"/>
    </source>
</evidence>
<dbReference type="SUPFAM" id="SSF46689">
    <property type="entry name" value="Homeodomain-like"/>
    <property type="match status" value="1"/>
</dbReference>
<dbReference type="CDD" id="cd00009">
    <property type="entry name" value="AAA"/>
    <property type="match status" value="1"/>
</dbReference>
<dbReference type="Gene3D" id="3.30.450.20">
    <property type="entry name" value="PAS domain"/>
    <property type="match status" value="1"/>
</dbReference>
<dbReference type="SMART" id="SM00382">
    <property type="entry name" value="AAA"/>
    <property type="match status" value="1"/>
</dbReference>
<dbReference type="Gene3D" id="3.40.50.300">
    <property type="entry name" value="P-loop containing nucleotide triphosphate hydrolases"/>
    <property type="match status" value="1"/>
</dbReference>
<dbReference type="InterPro" id="IPR002078">
    <property type="entry name" value="Sigma_54_int"/>
</dbReference>
<evidence type="ECO:0000256" key="4">
    <source>
        <dbReference type="ARBA" id="ARBA00023163"/>
    </source>
</evidence>
<dbReference type="SUPFAM" id="SSF52540">
    <property type="entry name" value="P-loop containing nucleoside triphosphate hydrolases"/>
    <property type="match status" value="1"/>
</dbReference>
<feature type="domain" description="Sigma-54 factor interaction" evidence="5">
    <location>
        <begin position="311"/>
        <end position="540"/>
    </location>
</feature>
<gene>
    <name evidence="7" type="ORF">ISU02_09250</name>
</gene>
<dbReference type="Gene3D" id="1.10.8.60">
    <property type="match status" value="1"/>
</dbReference>
<dbReference type="InterPro" id="IPR025662">
    <property type="entry name" value="Sigma_54_int_dom_ATP-bd_1"/>
</dbReference>
<dbReference type="PANTHER" id="PTHR32071">
    <property type="entry name" value="TRANSCRIPTIONAL REGULATORY PROTEIN"/>
    <property type="match status" value="1"/>
</dbReference>
<dbReference type="Proteomes" id="UP000614200">
    <property type="component" value="Unassembled WGS sequence"/>
</dbReference>
<sequence length="619" mass="70638">MKQNLTIRILDEIDEGIIYLNAEKEIVFFNEKAKEITGISLKSERHHASGKLEKGDIVILMTNRFGMDDGPLTREALKKIGCEIPELNQREALIAVGVYEQPQINGIHKIWSQSELLDLLELKVKFLGNQIHCKIDQVETTMSIQINSDVFEQKYAKAYGHMVVVNGETGQIKFFQGKGYTIRRESILEILEGGTFRSKGNREKGIEVEGMLLSRLFESEQLFQALEHIDEDNGLESRSFFLDVNHRPMNCQLTPFFKETALEGILIRLSDLSEMSALLTERNELLKSIEALKAQSNLSTDQEALEKFSDFIGNSSNIRSVKYLANRATEIKSNILITGESGTGKTYLARLIHEHSHLKGDFVEVNCAAIPQSLFESELFGYESGAFTGADRRGKKGYFEMADQGTLFLDEIGEIPLEIQVKLLQVLQSKRFYKVGSSVPSTASVRVITATNRSLYEAVQEGRFREDLYYRINVFPIHVPSLAERREDLYLIINDLMKKISERLDIKEKPLSGEAFSRLLNHPWKGNIRELENVLERALAISKTNIIYPEHISMLTHETRNAEEELNLKLRLEAFESQIIRETIQHAGSNREAMRQLGLSKSTFYDKLKKYHLESEFES</sequence>
<dbReference type="Pfam" id="PF02954">
    <property type="entry name" value="HTH_8"/>
    <property type="match status" value="1"/>
</dbReference>
<evidence type="ECO:0000256" key="1">
    <source>
        <dbReference type="ARBA" id="ARBA00022741"/>
    </source>
</evidence>
<proteinExistence type="predicted"/>
<organism evidence="7 8">
    <name type="scientific">Fusibacter ferrireducens</name>
    <dbReference type="NCBI Taxonomy" id="2785058"/>
    <lineage>
        <taxon>Bacteria</taxon>
        <taxon>Bacillati</taxon>
        <taxon>Bacillota</taxon>
        <taxon>Clostridia</taxon>
        <taxon>Eubacteriales</taxon>
        <taxon>Eubacteriales Family XII. Incertae Sedis</taxon>
        <taxon>Fusibacter</taxon>
    </lineage>
</organism>
<keyword evidence="1" id="KW-0547">Nucleotide-binding</keyword>
<keyword evidence="2" id="KW-0067">ATP-binding</keyword>
<accession>A0ABR9ZSI4</accession>
<evidence type="ECO:0000259" key="5">
    <source>
        <dbReference type="PROSITE" id="PS50045"/>
    </source>
</evidence>
<name>A0ABR9ZSI4_9FIRM</name>
<dbReference type="Gene3D" id="1.10.10.60">
    <property type="entry name" value="Homeodomain-like"/>
    <property type="match status" value="1"/>
</dbReference>
<dbReference type="InterPro" id="IPR000014">
    <property type="entry name" value="PAS"/>
</dbReference>
<evidence type="ECO:0000313" key="7">
    <source>
        <dbReference type="EMBL" id="MBF4693306.1"/>
    </source>
</evidence>
<dbReference type="InterPro" id="IPR002197">
    <property type="entry name" value="HTH_Fis"/>
</dbReference>
<feature type="domain" description="PAS" evidence="6">
    <location>
        <begin position="2"/>
        <end position="40"/>
    </location>
</feature>
<comment type="caution">
    <text evidence="7">The sequence shown here is derived from an EMBL/GenBank/DDBJ whole genome shotgun (WGS) entry which is preliminary data.</text>
</comment>
<evidence type="ECO:0000259" key="6">
    <source>
        <dbReference type="PROSITE" id="PS50112"/>
    </source>
</evidence>
<dbReference type="PROSITE" id="PS50045">
    <property type="entry name" value="SIGMA54_INTERACT_4"/>
    <property type="match status" value="1"/>
</dbReference>
<dbReference type="InterPro" id="IPR027417">
    <property type="entry name" value="P-loop_NTPase"/>
</dbReference>
<keyword evidence="4" id="KW-0804">Transcription</keyword>
<dbReference type="Pfam" id="PF00158">
    <property type="entry name" value="Sigma54_activat"/>
    <property type="match status" value="1"/>
</dbReference>
<dbReference type="RefSeq" id="WP_194701548.1">
    <property type="nucleotide sequence ID" value="NZ_JADKNH010000005.1"/>
</dbReference>
<keyword evidence="3" id="KW-0805">Transcription regulation</keyword>
<dbReference type="InterPro" id="IPR009057">
    <property type="entry name" value="Homeodomain-like_sf"/>
</dbReference>
<keyword evidence="8" id="KW-1185">Reference proteome</keyword>
<dbReference type="PROSITE" id="PS00675">
    <property type="entry name" value="SIGMA54_INTERACT_1"/>
    <property type="match status" value="1"/>
</dbReference>